<organism evidence="1 2">
    <name type="scientific">Holotrichia oblita</name>
    <name type="common">Chafer beetle</name>
    <dbReference type="NCBI Taxonomy" id="644536"/>
    <lineage>
        <taxon>Eukaryota</taxon>
        <taxon>Metazoa</taxon>
        <taxon>Ecdysozoa</taxon>
        <taxon>Arthropoda</taxon>
        <taxon>Hexapoda</taxon>
        <taxon>Insecta</taxon>
        <taxon>Pterygota</taxon>
        <taxon>Neoptera</taxon>
        <taxon>Endopterygota</taxon>
        <taxon>Coleoptera</taxon>
        <taxon>Polyphaga</taxon>
        <taxon>Scarabaeiformia</taxon>
        <taxon>Scarabaeidae</taxon>
        <taxon>Melolonthinae</taxon>
        <taxon>Holotrichia</taxon>
    </lineage>
</organism>
<sequence length="350" mass="39391">MDLFESSSSSSAEDIPMYLELIPDNRIFRDRTNPFDMYDNEEFCARYRLSKESVTNLMHACYNNIAPVTHRSKSISAMNQILCTLRFLATVTFQAVIGDTVGIHKSTVSRILKVVLREFARIAREKVCMPDEPVAIQNTKTAFMAMHGFPNVIGCVDGTHIKIQSPGGENSEIYRNRKGYFSYNVQMVCDPNLKICSIDARWPGSTHDSTIFNASMLRMQMEQEYENCILLGDSAYPCRNYLMTPVAHPRNVAENNYNNAQIHTRNCIERCFGVLKRRFPALALGMRIAKETALTAIVAASVLHNIAIEENNILPAPEVEIPEVLHEDAPLGDAADGNAARREIINTFFN</sequence>
<gene>
    <name evidence="1" type="ORF">MML48_9g00003644</name>
</gene>
<dbReference type="Proteomes" id="UP001056778">
    <property type="component" value="Chromosome 9"/>
</dbReference>
<accession>A0ACB9SL39</accession>
<reference evidence="1" key="1">
    <citation type="submission" date="2022-04" db="EMBL/GenBank/DDBJ databases">
        <title>Chromosome-scale genome assembly of Holotrichia oblita Faldermann.</title>
        <authorList>
            <person name="Rongchong L."/>
        </authorList>
    </citation>
    <scope>NUCLEOTIDE SEQUENCE</scope>
    <source>
        <strain evidence="1">81SQS9</strain>
    </source>
</reference>
<name>A0ACB9SL39_HOLOL</name>
<proteinExistence type="predicted"/>
<keyword evidence="2" id="KW-1185">Reference proteome</keyword>
<protein>
    <submittedName>
        <fullName evidence="1">Uncharacterized protein</fullName>
    </submittedName>
</protein>
<evidence type="ECO:0000313" key="2">
    <source>
        <dbReference type="Proteomes" id="UP001056778"/>
    </source>
</evidence>
<comment type="caution">
    <text evidence="1">The sequence shown here is derived from an EMBL/GenBank/DDBJ whole genome shotgun (WGS) entry which is preliminary data.</text>
</comment>
<evidence type="ECO:0000313" key="1">
    <source>
        <dbReference type="EMBL" id="KAI4455415.1"/>
    </source>
</evidence>
<dbReference type="EMBL" id="CM043023">
    <property type="protein sequence ID" value="KAI4455415.1"/>
    <property type="molecule type" value="Genomic_DNA"/>
</dbReference>